<evidence type="ECO:0000313" key="7">
    <source>
        <dbReference type="EMBL" id="KAK7513557.1"/>
    </source>
</evidence>
<evidence type="ECO:0000256" key="3">
    <source>
        <dbReference type="ARBA" id="ARBA00022771"/>
    </source>
</evidence>
<keyword evidence="4" id="KW-0862">Zinc</keyword>
<evidence type="ECO:0000256" key="4">
    <source>
        <dbReference type="ARBA" id="ARBA00022833"/>
    </source>
</evidence>
<dbReference type="PANTHER" id="PTHR24409:SF295">
    <property type="entry name" value="AZ2-RELATED"/>
    <property type="match status" value="1"/>
</dbReference>
<dbReference type="SMART" id="SM00355">
    <property type="entry name" value="ZnF_C2H2"/>
    <property type="match status" value="5"/>
</dbReference>
<evidence type="ECO:0000256" key="5">
    <source>
        <dbReference type="PROSITE-ProRule" id="PRU00042"/>
    </source>
</evidence>
<dbReference type="PROSITE" id="PS50157">
    <property type="entry name" value="ZINC_FINGER_C2H2_2"/>
    <property type="match status" value="1"/>
</dbReference>
<name>A0ABR1KFP1_9PEZI</name>
<accession>A0ABR1KFP1</accession>
<reference evidence="7 8" key="1">
    <citation type="submission" date="2024-04" db="EMBL/GenBank/DDBJ databases">
        <title>Phyllosticta paracitricarpa is synonymous to the EU quarantine fungus P. citricarpa based on phylogenomic analyses.</title>
        <authorList>
            <consortium name="Lawrence Berkeley National Laboratory"/>
            <person name="Van Ingen-Buijs V.A."/>
            <person name="Van Westerhoven A.C."/>
            <person name="Haridas S."/>
            <person name="Skiadas P."/>
            <person name="Martin F."/>
            <person name="Groenewald J.Z."/>
            <person name="Crous P.W."/>
            <person name="Seidl M.F."/>
        </authorList>
    </citation>
    <scope>NUCLEOTIDE SEQUENCE [LARGE SCALE GENOMIC DNA]</scope>
    <source>
        <strain evidence="7 8">CBS 123371</strain>
    </source>
</reference>
<keyword evidence="8" id="KW-1185">Reference proteome</keyword>
<dbReference type="PROSITE" id="PS00028">
    <property type="entry name" value="ZINC_FINGER_C2H2_1"/>
    <property type="match status" value="2"/>
</dbReference>
<feature type="domain" description="C2H2-type" evidence="6">
    <location>
        <begin position="193"/>
        <end position="216"/>
    </location>
</feature>
<keyword evidence="3 5" id="KW-0863">Zinc-finger</keyword>
<dbReference type="Proteomes" id="UP001363622">
    <property type="component" value="Unassembled WGS sequence"/>
</dbReference>
<dbReference type="PANTHER" id="PTHR24409">
    <property type="entry name" value="ZINC FINGER PROTEIN 142"/>
    <property type="match status" value="1"/>
</dbReference>
<evidence type="ECO:0000256" key="1">
    <source>
        <dbReference type="ARBA" id="ARBA00022723"/>
    </source>
</evidence>
<sequence>MAHTTEDEEMADFIPFEPETSVRAHWDQQTNRAQSISAKSQFHEMHPDITLYTDKCVCGRYFNSKKAQRAHQNATGHGACVCGEAFTTYQDLNRHRYEAVHFLRCICSRLWGSTQHLLSHQRLEHHSGYWDTKKGSLKTTALESNTLDEVLCVCGGQMKDDGSNAPLQCICGRVFVDVYTPARAEWPPDTTIFPCSNCSRPFDTWEEMWSHQLFIHHPCISCYTIFICESRLIEHQRATGHCHCGVCNEQFMTPDRLRQHLLDTHGVSRSEIFQDAATEERPLSYHVRTPPASHSNDATRPGASIPVYKGGFKSGANFMHINLRCRVCAQEFTSPKTLHDHRTRGWHDPFTSISCPFNTSAGGASLCSDDRKYPSVSGLLHHLETGQCGSGIALADLNTALRGGTLEQYILPSYQQSTPVSTTADLSPRRITELCNRAEASALLTANGGIKLACPFCQAAAADAAASIGDADQQQYIRKPRPKTFPTKAQLKAHLELFNHTPRFLTYPAFVALPPTKSTRKADFGSWSGLAHSLETLLCAGEVGGVQEALDCVEQRLKILAVDQGEDADRMVD</sequence>
<proteinExistence type="predicted"/>
<evidence type="ECO:0000256" key="2">
    <source>
        <dbReference type="ARBA" id="ARBA00022737"/>
    </source>
</evidence>
<keyword evidence="2" id="KW-0677">Repeat</keyword>
<protein>
    <recommendedName>
        <fullName evidence="6">C2H2-type domain-containing protein</fullName>
    </recommendedName>
</protein>
<evidence type="ECO:0000313" key="8">
    <source>
        <dbReference type="Proteomes" id="UP001363622"/>
    </source>
</evidence>
<evidence type="ECO:0000259" key="6">
    <source>
        <dbReference type="PROSITE" id="PS50157"/>
    </source>
</evidence>
<gene>
    <name evidence="7" type="ORF">IWZ03DRAFT_382405</name>
</gene>
<keyword evidence="1" id="KW-0479">Metal-binding</keyword>
<dbReference type="EMBL" id="JBBPHU010000009">
    <property type="protein sequence ID" value="KAK7513557.1"/>
    <property type="molecule type" value="Genomic_DNA"/>
</dbReference>
<dbReference type="InterPro" id="IPR013087">
    <property type="entry name" value="Znf_C2H2_type"/>
</dbReference>
<organism evidence="7 8">
    <name type="scientific">Phyllosticta citriasiana</name>
    <dbReference type="NCBI Taxonomy" id="595635"/>
    <lineage>
        <taxon>Eukaryota</taxon>
        <taxon>Fungi</taxon>
        <taxon>Dikarya</taxon>
        <taxon>Ascomycota</taxon>
        <taxon>Pezizomycotina</taxon>
        <taxon>Dothideomycetes</taxon>
        <taxon>Dothideomycetes incertae sedis</taxon>
        <taxon>Botryosphaeriales</taxon>
        <taxon>Phyllostictaceae</taxon>
        <taxon>Phyllosticta</taxon>
    </lineage>
</organism>
<comment type="caution">
    <text evidence="7">The sequence shown here is derived from an EMBL/GenBank/DDBJ whole genome shotgun (WGS) entry which is preliminary data.</text>
</comment>